<keyword evidence="2" id="KW-1185">Reference proteome</keyword>
<accession>A0A9D4V861</accession>
<proteinExistence type="predicted"/>
<dbReference type="Proteomes" id="UP000886520">
    <property type="component" value="Chromosome 2"/>
</dbReference>
<dbReference type="AlphaFoldDB" id="A0A9D4V861"/>
<evidence type="ECO:0000313" key="1">
    <source>
        <dbReference type="EMBL" id="KAI5081584.1"/>
    </source>
</evidence>
<protein>
    <submittedName>
        <fullName evidence="1">Uncharacterized protein</fullName>
    </submittedName>
</protein>
<evidence type="ECO:0000313" key="2">
    <source>
        <dbReference type="Proteomes" id="UP000886520"/>
    </source>
</evidence>
<reference evidence="1" key="1">
    <citation type="submission" date="2021-01" db="EMBL/GenBank/DDBJ databases">
        <title>Adiantum capillus-veneris genome.</title>
        <authorList>
            <person name="Fang Y."/>
            <person name="Liao Q."/>
        </authorList>
    </citation>
    <scope>NUCLEOTIDE SEQUENCE</scope>
    <source>
        <strain evidence="1">H3</strain>
        <tissue evidence="1">Leaf</tissue>
    </source>
</reference>
<dbReference type="EMBL" id="JABFUD020000003">
    <property type="protein sequence ID" value="KAI5081584.1"/>
    <property type="molecule type" value="Genomic_DNA"/>
</dbReference>
<sequence length="88" mass="9911">MLAGHYLRHAGGSARNLSSAAGYMSSRAEAASSLMEVEQDDEEEERRMRAANRALVLRSYRLSREESARHKMKARLTTFVSTFISRCS</sequence>
<organism evidence="1 2">
    <name type="scientific">Adiantum capillus-veneris</name>
    <name type="common">Maidenhair fern</name>
    <dbReference type="NCBI Taxonomy" id="13818"/>
    <lineage>
        <taxon>Eukaryota</taxon>
        <taxon>Viridiplantae</taxon>
        <taxon>Streptophyta</taxon>
        <taxon>Embryophyta</taxon>
        <taxon>Tracheophyta</taxon>
        <taxon>Polypodiopsida</taxon>
        <taxon>Polypodiidae</taxon>
        <taxon>Polypodiales</taxon>
        <taxon>Pteridineae</taxon>
        <taxon>Pteridaceae</taxon>
        <taxon>Vittarioideae</taxon>
        <taxon>Adiantum</taxon>
    </lineage>
</organism>
<gene>
    <name evidence="1" type="ORF">GOP47_0001327</name>
</gene>
<name>A0A9D4V861_ADICA</name>
<comment type="caution">
    <text evidence="1">The sequence shown here is derived from an EMBL/GenBank/DDBJ whole genome shotgun (WGS) entry which is preliminary data.</text>
</comment>